<gene>
    <name evidence="3" type="primary">dapF</name>
    <name evidence="5" type="ORF">G7034_03300</name>
</gene>
<comment type="caution">
    <text evidence="5">The sequence shown here is derived from an EMBL/GenBank/DDBJ whole genome shotgun (WGS) entry which is preliminary data.</text>
</comment>
<reference evidence="5" key="1">
    <citation type="submission" date="2020-03" db="EMBL/GenBank/DDBJ databases">
        <title>Psychroflexus Maritimus sp. nov., isolate from marine sediment.</title>
        <authorList>
            <person name="Zhong Y.-L."/>
        </authorList>
    </citation>
    <scope>NUCLEOTIDE SEQUENCE</scope>
    <source>
        <strain evidence="5">C1</strain>
    </source>
</reference>
<keyword evidence="3" id="KW-0963">Cytoplasm</keyword>
<keyword evidence="3" id="KW-0457">Lysine biosynthesis</keyword>
<evidence type="ECO:0000256" key="1">
    <source>
        <dbReference type="ARBA" id="ARBA00010219"/>
    </source>
</evidence>
<dbReference type="AlphaFoldDB" id="A0A967ACV6"/>
<comment type="similarity">
    <text evidence="1 3">Belongs to the diaminopimelate epimerase family.</text>
</comment>
<evidence type="ECO:0000256" key="3">
    <source>
        <dbReference type="HAMAP-Rule" id="MF_00197"/>
    </source>
</evidence>
<comment type="subcellular location">
    <subcellularLocation>
        <location evidence="3">Cytoplasm</location>
    </subcellularLocation>
</comment>
<dbReference type="InterPro" id="IPR001653">
    <property type="entry name" value="DAP_epimerase_DapF"/>
</dbReference>
<feature type="binding site" evidence="3">
    <location>
        <position position="64"/>
    </location>
    <ligand>
        <name>substrate</name>
    </ligand>
</feature>
<organism evidence="5 6">
    <name type="scientific">Psychroflexus maritimus</name>
    <dbReference type="NCBI Taxonomy" id="2714865"/>
    <lineage>
        <taxon>Bacteria</taxon>
        <taxon>Pseudomonadati</taxon>
        <taxon>Bacteroidota</taxon>
        <taxon>Flavobacteriia</taxon>
        <taxon>Flavobacteriales</taxon>
        <taxon>Flavobacteriaceae</taxon>
        <taxon>Psychroflexus</taxon>
    </lineage>
</organism>
<keyword evidence="6" id="KW-1185">Reference proteome</keyword>
<evidence type="ECO:0000256" key="2">
    <source>
        <dbReference type="ARBA" id="ARBA00023235"/>
    </source>
</evidence>
<dbReference type="NCBIfam" id="TIGR00652">
    <property type="entry name" value="DapF"/>
    <property type="match status" value="1"/>
</dbReference>
<dbReference type="Gene3D" id="3.10.310.10">
    <property type="entry name" value="Diaminopimelate Epimerase, Chain A, domain 1"/>
    <property type="match status" value="2"/>
</dbReference>
<dbReference type="Pfam" id="PF01678">
    <property type="entry name" value="DAP_epimerase"/>
    <property type="match status" value="2"/>
</dbReference>
<comment type="caution">
    <text evidence="3">Lacks conserved residue(s) required for the propagation of feature annotation.</text>
</comment>
<feature type="binding site" evidence="3">
    <location>
        <position position="169"/>
    </location>
    <ligand>
        <name>substrate</name>
    </ligand>
</feature>
<protein>
    <recommendedName>
        <fullName evidence="3 4">Diaminopimelate epimerase</fullName>
        <shortName evidence="3">DAP epimerase</shortName>
        <ecNumber evidence="3 4">5.1.1.7</ecNumber>
    </recommendedName>
    <alternativeName>
        <fullName evidence="3">PLP-independent amino acid racemase</fullName>
    </alternativeName>
</protein>
<feature type="active site" description="Proton donor" evidence="3">
    <location>
        <position position="73"/>
    </location>
</feature>
<evidence type="ECO:0000256" key="4">
    <source>
        <dbReference type="NCBIfam" id="TIGR00652"/>
    </source>
</evidence>
<feature type="binding site" evidence="3">
    <location>
        <position position="13"/>
    </location>
    <ligand>
        <name>substrate</name>
    </ligand>
</feature>
<feature type="binding site" evidence="3">
    <location>
        <begin position="186"/>
        <end position="187"/>
    </location>
    <ligand>
        <name>substrate</name>
    </ligand>
</feature>
<keyword evidence="3" id="KW-0028">Amino-acid biosynthesis</keyword>
<accession>A0A967ACV6</accession>
<comment type="pathway">
    <text evidence="3">Amino-acid biosynthesis; L-lysine biosynthesis via DAP pathway; DL-2,6-diaminopimelate from LL-2,6-diaminopimelate: step 1/1.</text>
</comment>
<comment type="function">
    <text evidence="3">Catalyzes the stereoinversion of LL-2,6-diaminopimelate (L,L-DAP) to meso-diaminopimelate (meso-DAP), a precursor of L-lysine and an essential component of the bacterial peptidoglycan.</text>
</comment>
<comment type="catalytic activity">
    <reaction evidence="3">
        <text>(2S,6S)-2,6-diaminopimelate = meso-2,6-diaminopimelate</text>
        <dbReference type="Rhea" id="RHEA:15393"/>
        <dbReference type="ChEBI" id="CHEBI:57609"/>
        <dbReference type="ChEBI" id="CHEBI:57791"/>
        <dbReference type="EC" id="5.1.1.7"/>
    </reaction>
</comment>
<proteinExistence type="inferred from homology"/>
<dbReference type="GO" id="GO:0009089">
    <property type="term" value="P:lysine biosynthetic process via diaminopimelate"/>
    <property type="evidence" value="ECO:0007669"/>
    <property type="project" value="UniProtKB-UniRule"/>
</dbReference>
<comment type="subunit">
    <text evidence="3">Homodimer.</text>
</comment>
<dbReference type="HAMAP" id="MF_00197">
    <property type="entry name" value="DAP_epimerase"/>
    <property type="match status" value="1"/>
</dbReference>
<dbReference type="Proteomes" id="UP000643701">
    <property type="component" value="Unassembled WGS sequence"/>
</dbReference>
<feature type="active site" description="Proton acceptor" evidence="3">
    <location>
        <position position="196"/>
    </location>
</feature>
<dbReference type="EMBL" id="JAANAS010000034">
    <property type="protein sequence ID" value="NGZ89273.1"/>
    <property type="molecule type" value="Genomic_DNA"/>
</dbReference>
<dbReference type="GO" id="GO:0008837">
    <property type="term" value="F:diaminopimelate epimerase activity"/>
    <property type="evidence" value="ECO:0007669"/>
    <property type="project" value="UniProtKB-UniRule"/>
</dbReference>
<evidence type="ECO:0000313" key="6">
    <source>
        <dbReference type="Proteomes" id="UP000643701"/>
    </source>
</evidence>
<feature type="site" description="Could be important to modulate the pK values of the two catalytic cysteine residues" evidence="3">
    <location>
        <position position="137"/>
    </location>
</feature>
<feature type="site" description="Could be important to modulate the pK values of the two catalytic cysteine residues" evidence="3">
    <location>
        <position position="186"/>
    </location>
</feature>
<dbReference type="EC" id="5.1.1.7" evidence="3 4"/>
<evidence type="ECO:0000313" key="5">
    <source>
        <dbReference type="EMBL" id="NGZ89273.1"/>
    </source>
</evidence>
<dbReference type="PANTHER" id="PTHR31689">
    <property type="entry name" value="DIAMINOPIMELATE EPIMERASE, CHLOROPLASTIC"/>
    <property type="match status" value="1"/>
</dbReference>
<dbReference type="SUPFAM" id="SSF54506">
    <property type="entry name" value="Diaminopimelate epimerase-like"/>
    <property type="match status" value="2"/>
</dbReference>
<name>A0A967ACV6_9FLAO</name>
<keyword evidence="2 3" id="KW-0413">Isomerase</keyword>
<dbReference type="PANTHER" id="PTHR31689:SF0">
    <property type="entry name" value="DIAMINOPIMELATE EPIMERASE"/>
    <property type="match status" value="1"/>
</dbReference>
<feature type="binding site" evidence="3">
    <location>
        <begin position="74"/>
        <end position="75"/>
    </location>
    <ligand>
        <name>substrate</name>
    </ligand>
</feature>
<feature type="binding site" evidence="3">
    <location>
        <begin position="197"/>
        <end position="198"/>
    </location>
    <ligand>
        <name>substrate</name>
    </ligand>
</feature>
<dbReference type="RefSeq" id="WP_166399539.1">
    <property type="nucleotide sequence ID" value="NZ_JAANAS010000034.1"/>
</dbReference>
<dbReference type="GO" id="GO:0005829">
    <property type="term" value="C:cytosol"/>
    <property type="evidence" value="ECO:0007669"/>
    <property type="project" value="TreeGrafter"/>
</dbReference>
<sequence>MKIHFYKYHGAGNDFIMIDDRNQTHQLTSEQISFLCHRRFGVGADGLILLQNAEQYDFKMLYFNADGKESTMCGNGGRCIVAFAQQLGIVSKQCQFEAIDGLHKATMLTDGVKLEMQNVNAIVVNDNQLFLDTGSPHHILFVDDVSLVDVNVEGAKIRNSALYGKAGSNVNFVETDGNSIALRTYERGVEAETLACGTGVTAAALASHHQAKTKLTSIEVKAQGGNLKVDFKWDESQKKYYDIWLSGPAKFVFEAYIQC</sequence>